<protein>
    <recommendedName>
        <fullName evidence="2">histidine kinase</fullName>
        <ecNumber evidence="2">2.7.13.3</ecNumber>
    </recommendedName>
</protein>
<name>A0A549SQF8_9HYPH</name>
<evidence type="ECO:0000259" key="9">
    <source>
        <dbReference type="PROSITE" id="PS50109"/>
    </source>
</evidence>
<feature type="domain" description="Histidine kinase" evidence="9">
    <location>
        <begin position="149"/>
        <end position="345"/>
    </location>
</feature>
<dbReference type="GO" id="GO:0004673">
    <property type="term" value="F:protein histidine kinase activity"/>
    <property type="evidence" value="ECO:0007669"/>
    <property type="project" value="UniProtKB-EC"/>
</dbReference>
<dbReference type="InterPro" id="IPR003594">
    <property type="entry name" value="HATPase_dom"/>
</dbReference>
<dbReference type="SUPFAM" id="SSF55874">
    <property type="entry name" value="ATPase domain of HSP90 chaperone/DNA topoisomerase II/histidine kinase"/>
    <property type="match status" value="1"/>
</dbReference>
<reference evidence="10 11" key="1">
    <citation type="submission" date="2019-07" db="EMBL/GenBank/DDBJ databases">
        <title>Ln-dependent methylotrophs.</title>
        <authorList>
            <person name="Tani A."/>
        </authorList>
    </citation>
    <scope>NUCLEOTIDE SEQUENCE [LARGE SCALE GENOMIC DNA]</scope>
    <source>
        <strain evidence="10 11">SM12</strain>
    </source>
</reference>
<dbReference type="EC" id="2.7.13.3" evidence="2"/>
<comment type="catalytic activity">
    <reaction evidence="1">
        <text>ATP + protein L-histidine = ADP + protein N-phospho-L-histidine.</text>
        <dbReference type="EC" id="2.7.13.3"/>
    </reaction>
</comment>
<evidence type="ECO:0000313" key="10">
    <source>
        <dbReference type="EMBL" id="TRL31855.1"/>
    </source>
</evidence>
<accession>A0A549SQF8</accession>
<evidence type="ECO:0000313" key="11">
    <source>
        <dbReference type="Proteomes" id="UP000316801"/>
    </source>
</evidence>
<dbReference type="Pfam" id="PF07568">
    <property type="entry name" value="HisKA_2"/>
    <property type="match status" value="1"/>
</dbReference>
<dbReference type="Gene3D" id="3.30.565.10">
    <property type="entry name" value="Histidine kinase-like ATPase, C-terminal domain"/>
    <property type="match status" value="1"/>
</dbReference>
<evidence type="ECO:0000256" key="5">
    <source>
        <dbReference type="ARBA" id="ARBA00022741"/>
    </source>
</evidence>
<evidence type="ECO:0000256" key="4">
    <source>
        <dbReference type="ARBA" id="ARBA00022679"/>
    </source>
</evidence>
<evidence type="ECO:0000256" key="7">
    <source>
        <dbReference type="ARBA" id="ARBA00022840"/>
    </source>
</evidence>
<evidence type="ECO:0000256" key="6">
    <source>
        <dbReference type="ARBA" id="ARBA00022777"/>
    </source>
</evidence>
<dbReference type="AlphaFoldDB" id="A0A549SQF8"/>
<evidence type="ECO:0000256" key="3">
    <source>
        <dbReference type="ARBA" id="ARBA00022553"/>
    </source>
</evidence>
<dbReference type="Proteomes" id="UP000316801">
    <property type="component" value="Unassembled WGS sequence"/>
</dbReference>
<dbReference type="PANTHER" id="PTHR41523:SF8">
    <property type="entry name" value="ETHYLENE RESPONSE SENSOR PROTEIN"/>
    <property type="match status" value="1"/>
</dbReference>
<dbReference type="GO" id="GO:0005524">
    <property type="term" value="F:ATP binding"/>
    <property type="evidence" value="ECO:0007669"/>
    <property type="project" value="UniProtKB-KW"/>
</dbReference>
<evidence type="ECO:0000256" key="1">
    <source>
        <dbReference type="ARBA" id="ARBA00000085"/>
    </source>
</evidence>
<sequence>MRDSNMLARAIVETMPQPFVVLDEDLCVVAANSSFYETFDINSAHPYPKSLLDLGNGDWNRPAIRQALAAAVSQRIMMEGVEFEQDLGRFGKRIFSITSRLLNIRSANKPNTLLAFADVTEIRQIAVDKQQLLEKAEKLLAQQRVLLQEMQHRIGNSLQIIASILMLKARAVSSDETRRVLEDARQRVVSVATVQNYLHLDAGMDEIDVSSYLTKLCKGLASSIVLDSAPVTLEVSASETRISSQEAVSLGLIVTELVINAIKYAFPVPKPDAKVIINYRAHLTEWHLTVSDNGVGQIAKPPGDISGAGLGSLIIDALAKRLDASVSTISSAAGMSVSITQAGSTSPLVNGAGPHDM</sequence>
<dbReference type="EMBL" id="VJMG01000089">
    <property type="protein sequence ID" value="TRL31855.1"/>
    <property type="molecule type" value="Genomic_DNA"/>
</dbReference>
<dbReference type="PROSITE" id="PS50109">
    <property type="entry name" value="HIS_KIN"/>
    <property type="match status" value="1"/>
</dbReference>
<dbReference type="InterPro" id="IPR011495">
    <property type="entry name" value="Sig_transdc_His_kin_sub2_dim/P"/>
</dbReference>
<dbReference type="InterPro" id="IPR036890">
    <property type="entry name" value="HATPase_C_sf"/>
</dbReference>
<organism evidence="10 11">
    <name type="scientific">Rhizobium straminoryzae</name>
    <dbReference type="NCBI Taxonomy" id="1387186"/>
    <lineage>
        <taxon>Bacteria</taxon>
        <taxon>Pseudomonadati</taxon>
        <taxon>Pseudomonadota</taxon>
        <taxon>Alphaproteobacteria</taxon>
        <taxon>Hyphomicrobiales</taxon>
        <taxon>Rhizobiaceae</taxon>
        <taxon>Rhizobium/Agrobacterium group</taxon>
        <taxon>Rhizobium</taxon>
    </lineage>
</organism>
<keyword evidence="8" id="KW-0175">Coiled coil</keyword>
<dbReference type="SUPFAM" id="SSF55785">
    <property type="entry name" value="PYP-like sensor domain (PAS domain)"/>
    <property type="match status" value="1"/>
</dbReference>
<keyword evidence="3" id="KW-0597">Phosphoprotein</keyword>
<evidence type="ECO:0000256" key="8">
    <source>
        <dbReference type="SAM" id="Coils"/>
    </source>
</evidence>
<dbReference type="InterPro" id="IPR035965">
    <property type="entry name" value="PAS-like_dom_sf"/>
</dbReference>
<keyword evidence="7" id="KW-0067">ATP-binding</keyword>
<comment type="caution">
    <text evidence="10">The sequence shown here is derived from an EMBL/GenBank/DDBJ whole genome shotgun (WGS) entry which is preliminary data.</text>
</comment>
<keyword evidence="4" id="KW-0808">Transferase</keyword>
<evidence type="ECO:0000256" key="2">
    <source>
        <dbReference type="ARBA" id="ARBA00012438"/>
    </source>
</evidence>
<dbReference type="PANTHER" id="PTHR41523">
    <property type="entry name" value="TWO-COMPONENT SYSTEM SENSOR PROTEIN"/>
    <property type="match status" value="1"/>
</dbReference>
<proteinExistence type="predicted"/>
<feature type="coiled-coil region" evidence="8">
    <location>
        <begin position="122"/>
        <end position="153"/>
    </location>
</feature>
<keyword evidence="11" id="KW-1185">Reference proteome</keyword>
<dbReference type="Pfam" id="PF02518">
    <property type="entry name" value="HATPase_c"/>
    <property type="match status" value="1"/>
</dbReference>
<keyword evidence="5" id="KW-0547">Nucleotide-binding</keyword>
<gene>
    <name evidence="10" type="ORF">FNA46_24140</name>
</gene>
<dbReference type="InterPro" id="IPR005467">
    <property type="entry name" value="His_kinase_dom"/>
</dbReference>
<dbReference type="Gene3D" id="3.30.450.20">
    <property type="entry name" value="PAS domain"/>
    <property type="match status" value="1"/>
</dbReference>
<keyword evidence="6 10" id="KW-0418">Kinase</keyword>